<feature type="non-terminal residue" evidence="1">
    <location>
        <position position="1"/>
    </location>
</feature>
<comment type="caution">
    <text evidence="1">The sequence shown here is derived from an EMBL/GenBank/DDBJ whole genome shotgun (WGS) entry which is preliminary data.</text>
</comment>
<accession>A0A8K0SDN9</accession>
<sequence>WFNAAALQVASAVLRNIKDPDWRIYYQICFNFWKEAYVRYSVYLQVAKANLSFALKLKAITSRTAVAMIEELRMVGLHHEAPENAFLTAIVDYDMATKALEDSKMDVMARDFGSLTVAQPTGSLASSQDEPVLSKNWLDTVLREARES</sequence>
<protein>
    <submittedName>
        <fullName evidence="1">Uncharacterized protein</fullName>
    </submittedName>
</protein>
<evidence type="ECO:0000313" key="1">
    <source>
        <dbReference type="EMBL" id="KAH7303400.1"/>
    </source>
</evidence>
<reference evidence="1" key="1">
    <citation type="journal article" date="2021" name="Nat. Commun.">
        <title>Genetic determinants of endophytism in the Arabidopsis root mycobiome.</title>
        <authorList>
            <person name="Mesny F."/>
            <person name="Miyauchi S."/>
            <person name="Thiergart T."/>
            <person name="Pickel B."/>
            <person name="Atanasova L."/>
            <person name="Karlsson M."/>
            <person name="Huettel B."/>
            <person name="Barry K.W."/>
            <person name="Haridas S."/>
            <person name="Chen C."/>
            <person name="Bauer D."/>
            <person name="Andreopoulos W."/>
            <person name="Pangilinan J."/>
            <person name="LaButti K."/>
            <person name="Riley R."/>
            <person name="Lipzen A."/>
            <person name="Clum A."/>
            <person name="Drula E."/>
            <person name="Henrissat B."/>
            <person name="Kohler A."/>
            <person name="Grigoriev I.V."/>
            <person name="Martin F.M."/>
            <person name="Hacquard S."/>
        </authorList>
    </citation>
    <scope>NUCLEOTIDE SEQUENCE</scope>
    <source>
        <strain evidence="1">MPI-CAGE-CH-0235</strain>
    </source>
</reference>
<dbReference type="Proteomes" id="UP000813444">
    <property type="component" value="Unassembled WGS sequence"/>
</dbReference>
<gene>
    <name evidence="1" type="ORF">B0I35DRAFT_364970</name>
</gene>
<dbReference type="AlphaFoldDB" id="A0A8K0SDN9"/>
<proteinExistence type="predicted"/>
<evidence type="ECO:0000313" key="2">
    <source>
        <dbReference type="Proteomes" id="UP000813444"/>
    </source>
</evidence>
<organism evidence="1 2">
    <name type="scientific">Stachybotrys elegans</name>
    <dbReference type="NCBI Taxonomy" id="80388"/>
    <lineage>
        <taxon>Eukaryota</taxon>
        <taxon>Fungi</taxon>
        <taxon>Dikarya</taxon>
        <taxon>Ascomycota</taxon>
        <taxon>Pezizomycotina</taxon>
        <taxon>Sordariomycetes</taxon>
        <taxon>Hypocreomycetidae</taxon>
        <taxon>Hypocreales</taxon>
        <taxon>Stachybotryaceae</taxon>
        <taxon>Stachybotrys</taxon>
    </lineage>
</organism>
<dbReference type="EMBL" id="JAGPNK010000034">
    <property type="protein sequence ID" value="KAH7303400.1"/>
    <property type="molecule type" value="Genomic_DNA"/>
</dbReference>
<keyword evidence="2" id="KW-1185">Reference proteome</keyword>
<name>A0A8K0SDN9_9HYPO</name>
<dbReference type="OrthoDB" id="5083708at2759"/>